<feature type="compositionally biased region" description="Polar residues" evidence="13">
    <location>
        <begin position="2284"/>
        <end position="2310"/>
    </location>
</feature>
<dbReference type="Pfam" id="PF00028">
    <property type="entry name" value="Cadherin"/>
    <property type="match status" value="14"/>
</dbReference>
<evidence type="ECO:0000313" key="18">
    <source>
        <dbReference type="Proteomes" id="UP000030746"/>
    </source>
</evidence>
<dbReference type="HOGENOM" id="CLU_231163_0_0_1"/>
<dbReference type="InterPro" id="IPR020894">
    <property type="entry name" value="Cadherin_CS"/>
</dbReference>
<feature type="domain" description="Cadherin" evidence="16">
    <location>
        <begin position="1276"/>
        <end position="1379"/>
    </location>
</feature>
<dbReference type="InterPro" id="IPR002126">
    <property type="entry name" value="Cadherin-like_dom"/>
</dbReference>
<evidence type="ECO:0000259" key="16">
    <source>
        <dbReference type="PROSITE" id="PS50268"/>
    </source>
</evidence>
<keyword evidence="10" id="KW-1015">Disulfide bond</keyword>
<keyword evidence="2" id="KW-0245">EGF-like domain</keyword>
<dbReference type="FunFam" id="2.60.40.60:FF:000015">
    <property type="entry name" value="FAT atypical cadherin 1"/>
    <property type="match status" value="2"/>
</dbReference>
<evidence type="ECO:0000256" key="1">
    <source>
        <dbReference type="ARBA" id="ARBA00004370"/>
    </source>
</evidence>
<evidence type="ECO:0000256" key="2">
    <source>
        <dbReference type="ARBA" id="ARBA00022536"/>
    </source>
</evidence>
<name>V3ZZU0_LOTGI</name>
<keyword evidence="6 12" id="KW-0106">Calcium</keyword>
<feature type="region of interest" description="Disordered" evidence="13">
    <location>
        <begin position="2284"/>
        <end position="2370"/>
    </location>
</feature>
<gene>
    <name evidence="17" type="ORF">LOTGIDRAFT_164592</name>
</gene>
<feature type="domain" description="Cadherin" evidence="16">
    <location>
        <begin position="1380"/>
        <end position="1485"/>
    </location>
</feature>
<feature type="domain" description="Cadherin" evidence="16">
    <location>
        <begin position="675"/>
        <end position="769"/>
    </location>
</feature>
<feature type="compositionally biased region" description="Polar residues" evidence="13">
    <location>
        <begin position="2320"/>
        <end position="2337"/>
    </location>
</feature>
<keyword evidence="8 14" id="KW-1133">Transmembrane helix</keyword>
<dbReference type="FunFam" id="2.60.40.60:FF:000092">
    <property type="entry name" value="Protocadherin 8"/>
    <property type="match status" value="1"/>
</dbReference>
<dbReference type="OMA" id="DQANTIN"/>
<evidence type="ECO:0000256" key="7">
    <source>
        <dbReference type="ARBA" id="ARBA00022889"/>
    </source>
</evidence>
<dbReference type="FunFam" id="2.60.40.60:FF:000116">
    <property type="entry name" value="Dachsous cadherin-related 2"/>
    <property type="match status" value="1"/>
</dbReference>
<dbReference type="CDD" id="cd11304">
    <property type="entry name" value="Cadherin_repeat"/>
    <property type="match status" value="17"/>
</dbReference>
<feature type="domain" description="Cadherin" evidence="16">
    <location>
        <begin position="1688"/>
        <end position="1801"/>
    </location>
</feature>
<sequence length="2675" mass="294621">MKSICIEIFIFIALSFTLFSVQGQIPQCFPNGLTLNITEDQPVSSTVYKLNCTDPDGDLLSYFLEARGNTFNKFRINDQGELKLNKFLNADFVFKYNLHIVVSDDSFSQFSTSVLIGILVININDNDPVFKDLPNKLNIRENTTIGTKLFSCSVNDKDSKQGALAGKTRVGLVKPFSQGARRWVVDQETCDFYLNTLLDYENKKGYVVGLVAYDLDPDKPRTVTASVSIYVLDINDNYPICNEHYKIINIPEDQPVGSIVTMINCTDKDALENGKVYYKIGDNNTQVIQDSFTITPNGEIKLIKAVDYELSPFYDIDIYAYDGGEPSLTTTVIVGVVLSDVDDNIPTWQEKPISQTVIETTPLGTVVFVLTASDADEIGTAASIVKYGIKARPDPDWFEIDPDTGGVYVTGIMNWLTASSVQMEVFAYSSDKKDDYNTVTVNISLTDENNIAPVFDKVFYQGNISEADPVDTVLFTVKATDAEFGSNGQVNYKMDSTYFKVDSITGVVSLKAPVDFEQRTVFSLNIEAHDNGVPQQRGYTFLLINVIPVNEFTPQLTAPTTPIVIKEDTEPGTPLYYFNVTDGDDGFDGSITFSLQDPLLPFTIEPKTGILRVGSPLDREDRPTYELIVIASDDSESNPKSSTANVNINLEDVNDNNPICEPLSNTVVKIPHQIGSVLDTIRCTDNDIGSNGEFTYIKTGGDESDSFEIDASTGEIKLVKDPTKQSYTLRIMVEDRGDPKLKVAIAYNIIAELRFNFTNLPNITYIPENTELAQLIYDVNACCAFSLSQYELVDGNQDNHVVIDPASGKIILMQSYDRERKAEYNYRIKSTSLDTNSTTENYLQVIIEDSNDNVPKFETGFRYISIFENVAPGQNVIDVVATDKDAGKNQELIYDISLGNVGGAFGINQAGGISLDKALDAETFNQYSLIITATDKGDVPLVGSSTIVVDVKNVNEFNPEFVNVQDGVIKTNISEGEALGAKLFSLKVEDKDINTQFKYSIKSGNSEQAFVLDGSTGDIFLAKILDRETKDQYNLTVGVDTQINETASAVVEVNILDINDNDPKFFQDVYQLQVTHEDPAETVLTTFIITDNDIGDNQNITSLVITDGDPNQYFKIVGKQLRTSTQVNYYNQKLYSLTLKATDGGMSPRSGFTRVVINVLPKFKAPKFLEDFYQNLIREDIPSGETVFDLDATAEGGKEGPSGTIQYSIRNGNDANDFYISDNDGIVRIASNLDFEGIESYTFIIDARSREDPSLSSTTTLNINIQNVNDNTPIFNQSVYTLNMDEDAGIGDTVGTVLATDLDKPPFNKRFYSLGSSSGSNDFSIETATGIIKVDKSLDYRRQNVYNIPVTVDNGDGVRQGEALVVIKINDVNDNAPTFTPDNITIIVIESMGTGQTFYTVKATDIDTGINGDIRYTLVSGNTDNRLSLNSDSGALSVASDLDRETLDVFSLVIRAEDKATTGIKSGILYATIVVSDVNDQDPAFQSTTEDAIISRSDPPGTLIITVLATDNDIGENAAIEYTISSGNSDGIFLIGTVSGEIKTSSSVGTSDNEYTLVITASDQGFPTRSATMTVKVQILPFKVFGPSDQSMEILEGELAGAELSAVTPKSGHDPTAIIKYSISNGNIKNSFGIDENSGMIRTLRVLDREEYPAFLLTVDISDNNGVNYTKSLNITVLDVNDNDPVFSISSVSVNVVENTPQGQIITGFTVSDADSGVGGKTDISISDTPVLAKTYFEIDGRFLKVKKPIDYETIKTMSFKVFAVDQGTTKRTGSVDVTVNVIDVFDNEVIVNGPGESPSVYISTETSSRAANGESVIRLTGKDFGFDTASVKFTTLNREGIFAVDINGQVTVAKSNLLEPELKYFVWIVVTQETSVNKSSVLGLLRIDTFNPNQHLVSLESDMDAEYLQQYRDEMTQSLETYFQQEDVPKMWKIIPYGSTTSQSRRKLLATSSEGLVYVMKGPVSNDIADVDEKRTFMPMNTMLETLRMVAEQDTPHPSLPTSNYLVTAVNGYYIPDPPVAEEDKDPAFASSLDGYITFAMLALLLLLILLIIFIFCCYKKKKREQRRHNESAESLVTEPVGSQRSHDFRKRSNLAPTLASFGNQSTNKNTRASQALGVQGVAVPSRDRNDRHIGALSDINPILTPVEIQAGKPSAAFPQDDSPLRGGKLTPLTKFEEKKADIIDPNKTGPTSHPEGIVRTNAPVVHRGKEYDGVGFDTGGEAKQLSVPSSSNDTVAISAVPGSKTFPVKENRQTAESCQAFQESIYSQGTFISCQSPESSICSKEETNNQSNLPETSGSAIFNDSTIPEPSDSKGDNLSRSSQSNNLDEISTSSEPIEASIPVLNDPENNLLNNNHSIPKKKSNKIFPKRKVLPHKLQPITGQKSDVRSSSKVTHNFNKKTNESSVDRFKINYPKKGTENNMKGAQSAVTGVEVDNKVPRQASERVFKPIPNYAIPNYNRDIKRYPAWRDPISVDPFYSNWVSSVTRKPKDTSNFEKLMDFSFVDEERMANNITDTKLGKYENDIISEDESDHLSDAITDTTSIENENISIINLPLVLHKKNPITISEYTAHISSQYPPHLRRHPAFVNSQNPESPKLPSLADMDDKKQQRYAYNTRSGSTLWEDKDHNFGQGRLGKTKKKPTPNLTVVSEAKQDYTPNLNMQRSISVRSPDI</sequence>
<keyword evidence="4 15" id="KW-0732">Signal</keyword>
<dbReference type="KEGG" id="lgi:LOTGIDRAFT_164592"/>
<dbReference type="PROSITE" id="PS50268">
    <property type="entry name" value="CADHERIN_2"/>
    <property type="match status" value="17"/>
</dbReference>
<evidence type="ECO:0000256" key="12">
    <source>
        <dbReference type="PROSITE-ProRule" id="PRU00043"/>
    </source>
</evidence>
<evidence type="ECO:0000256" key="13">
    <source>
        <dbReference type="SAM" id="MobiDB-lite"/>
    </source>
</evidence>
<protein>
    <recommendedName>
        <fullName evidence="16">Cadherin domain-containing protein</fullName>
    </recommendedName>
</protein>
<keyword evidence="9 14" id="KW-0472">Membrane</keyword>
<keyword evidence="18" id="KW-1185">Reference proteome</keyword>
<feature type="domain" description="Cadherin" evidence="16">
    <location>
        <begin position="29"/>
        <end position="130"/>
    </location>
</feature>
<feature type="chain" id="PRO_5004716432" description="Cadherin domain-containing protein" evidence="15">
    <location>
        <begin position="24"/>
        <end position="2675"/>
    </location>
</feature>
<feature type="domain" description="Cadherin" evidence="16">
    <location>
        <begin position="1169"/>
        <end position="1275"/>
    </location>
</feature>
<feature type="region of interest" description="Disordered" evidence="13">
    <location>
        <begin position="2069"/>
        <end position="2090"/>
    </location>
</feature>
<feature type="domain" description="Cadherin" evidence="16">
    <location>
        <begin position="965"/>
        <end position="1065"/>
    </location>
</feature>
<evidence type="ECO:0000256" key="3">
    <source>
        <dbReference type="ARBA" id="ARBA00022692"/>
    </source>
</evidence>
<dbReference type="PRINTS" id="PR00205">
    <property type="entry name" value="CADHERIN"/>
</dbReference>
<dbReference type="EMBL" id="KB202518">
    <property type="protein sequence ID" value="ESO89897.1"/>
    <property type="molecule type" value="Genomic_DNA"/>
</dbReference>
<organism evidence="17 18">
    <name type="scientific">Lottia gigantea</name>
    <name type="common">Giant owl limpet</name>
    <dbReference type="NCBI Taxonomy" id="225164"/>
    <lineage>
        <taxon>Eukaryota</taxon>
        <taxon>Metazoa</taxon>
        <taxon>Spiralia</taxon>
        <taxon>Lophotrochozoa</taxon>
        <taxon>Mollusca</taxon>
        <taxon>Gastropoda</taxon>
        <taxon>Patellogastropoda</taxon>
        <taxon>Lottioidea</taxon>
        <taxon>Lottiidae</taxon>
        <taxon>Lottia</taxon>
    </lineage>
</organism>
<dbReference type="CTD" id="20239781"/>
<dbReference type="PANTHER" id="PTHR24026:SF126">
    <property type="entry name" value="PROTOCADHERIN FAT 4"/>
    <property type="match status" value="1"/>
</dbReference>
<dbReference type="SUPFAM" id="SSF49313">
    <property type="entry name" value="Cadherin-like"/>
    <property type="match status" value="17"/>
</dbReference>
<dbReference type="GO" id="GO:0005509">
    <property type="term" value="F:calcium ion binding"/>
    <property type="evidence" value="ECO:0007669"/>
    <property type="project" value="UniProtKB-UniRule"/>
</dbReference>
<evidence type="ECO:0000256" key="8">
    <source>
        <dbReference type="ARBA" id="ARBA00022989"/>
    </source>
</evidence>
<dbReference type="InterPro" id="IPR015919">
    <property type="entry name" value="Cadherin-like_sf"/>
</dbReference>
<evidence type="ECO:0000256" key="6">
    <source>
        <dbReference type="ARBA" id="ARBA00022837"/>
    </source>
</evidence>
<dbReference type="GeneID" id="20239781"/>
<evidence type="ECO:0000256" key="10">
    <source>
        <dbReference type="ARBA" id="ARBA00023157"/>
    </source>
</evidence>
<evidence type="ECO:0000256" key="11">
    <source>
        <dbReference type="ARBA" id="ARBA00023180"/>
    </source>
</evidence>
<feature type="signal peptide" evidence="15">
    <location>
        <begin position="1"/>
        <end position="23"/>
    </location>
</feature>
<feature type="domain" description="Cadherin" evidence="16">
    <location>
        <begin position="131"/>
        <end position="241"/>
    </location>
</feature>
<feature type="compositionally biased region" description="Polar residues" evidence="13">
    <location>
        <begin position="2614"/>
        <end position="2623"/>
    </location>
</feature>
<dbReference type="RefSeq" id="XP_009059372.1">
    <property type="nucleotide sequence ID" value="XM_009061124.1"/>
</dbReference>
<feature type="domain" description="Cadherin" evidence="16">
    <location>
        <begin position="557"/>
        <end position="660"/>
    </location>
</feature>
<dbReference type="Gene3D" id="2.60.40.60">
    <property type="entry name" value="Cadherins"/>
    <property type="match status" value="17"/>
</dbReference>
<evidence type="ECO:0000256" key="14">
    <source>
        <dbReference type="SAM" id="Phobius"/>
    </source>
</evidence>
<evidence type="ECO:0000256" key="5">
    <source>
        <dbReference type="ARBA" id="ARBA00022737"/>
    </source>
</evidence>
<dbReference type="GO" id="GO:0007156">
    <property type="term" value="P:homophilic cell adhesion via plasma membrane adhesion molecules"/>
    <property type="evidence" value="ECO:0007669"/>
    <property type="project" value="InterPro"/>
</dbReference>
<comment type="subcellular location">
    <subcellularLocation>
        <location evidence="1">Membrane</location>
    </subcellularLocation>
</comment>
<dbReference type="SMART" id="SM00112">
    <property type="entry name" value="CA"/>
    <property type="match status" value="17"/>
</dbReference>
<reference evidence="17 18" key="1">
    <citation type="journal article" date="2013" name="Nature">
        <title>Insights into bilaterian evolution from three spiralian genomes.</title>
        <authorList>
            <person name="Simakov O."/>
            <person name="Marletaz F."/>
            <person name="Cho S.J."/>
            <person name="Edsinger-Gonzales E."/>
            <person name="Havlak P."/>
            <person name="Hellsten U."/>
            <person name="Kuo D.H."/>
            <person name="Larsson T."/>
            <person name="Lv J."/>
            <person name="Arendt D."/>
            <person name="Savage R."/>
            <person name="Osoegawa K."/>
            <person name="de Jong P."/>
            <person name="Grimwood J."/>
            <person name="Chapman J.A."/>
            <person name="Shapiro H."/>
            <person name="Aerts A."/>
            <person name="Otillar R.P."/>
            <person name="Terry A.Y."/>
            <person name="Boore J.L."/>
            <person name="Grigoriev I.V."/>
            <person name="Lindberg D.R."/>
            <person name="Seaver E.C."/>
            <person name="Weisblat D.A."/>
            <person name="Putnam N.H."/>
            <person name="Rokhsar D.S."/>
        </authorList>
    </citation>
    <scope>NUCLEOTIDE SEQUENCE [LARGE SCALE GENOMIC DNA]</scope>
</reference>
<dbReference type="GO" id="GO:0048731">
    <property type="term" value="P:system development"/>
    <property type="evidence" value="ECO:0007669"/>
    <property type="project" value="UniProtKB-ARBA"/>
</dbReference>
<dbReference type="FunFam" id="2.60.40.60:FF:000081">
    <property type="entry name" value="protocadherin Fat 4"/>
    <property type="match status" value="1"/>
</dbReference>
<dbReference type="GO" id="GO:0048729">
    <property type="term" value="P:tissue morphogenesis"/>
    <property type="evidence" value="ECO:0007669"/>
    <property type="project" value="UniProtKB-ARBA"/>
</dbReference>
<feature type="domain" description="Cadherin" evidence="16">
    <location>
        <begin position="1486"/>
        <end position="1589"/>
    </location>
</feature>
<evidence type="ECO:0000256" key="4">
    <source>
        <dbReference type="ARBA" id="ARBA00022729"/>
    </source>
</evidence>
<keyword evidence="3 14" id="KW-0812">Transmembrane</keyword>
<dbReference type="GO" id="GO:0009887">
    <property type="term" value="P:animal organ morphogenesis"/>
    <property type="evidence" value="ECO:0007669"/>
    <property type="project" value="UniProtKB-ARBA"/>
</dbReference>
<feature type="domain" description="Cadherin" evidence="16">
    <location>
        <begin position="758"/>
        <end position="857"/>
    </location>
</feature>
<feature type="compositionally biased region" description="Basic residues" evidence="13">
    <location>
        <begin position="2360"/>
        <end position="2370"/>
    </location>
</feature>
<feature type="domain" description="Cadherin" evidence="16">
    <location>
        <begin position="242"/>
        <end position="348"/>
    </location>
</feature>
<accession>V3ZZU0</accession>
<feature type="region of interest" description="Disordered" evidence="13">
    <location>
        <begin position="2582"/>
        <end position="2675"/>
    </location>
</feature>
<keyword evidence="7" id="KW-0130">Cell adhesion</keyword>
<proteinExistence type="predicted"/>
<dbReference type="Proteomes" id="UP000030746">
    <property type="component" value="Unassembled WGS sequence"/>
</dbReference>
<feature type="transmembrane region" description="Helical" evidence="14">
    <location>
        <begin position="2037"/>
        <end position="2060"/>
    </location>
</feature>
<dbReference type="FunFam" id="2.60.40.60:FF:000013">
    <property type="entry name" value="Cadherin EGF LAG seven-pass G-type receptor"/>
    <property type="match status" value="1"/>
</dbReference>
<dbReference type="PROSITE" id="PS00232">
    <property type="entry name" value="CADHERIN_1"/>
    <property type="match status" value="5"/>
</dbReference>
<feature type="domain" description="Cadherin" evidence="16">
    <location>
        <begin position="456"/>
        <end position="556"/>
    </location>
</feature>
<evidence type="ECO:0000256" key="15">
    <source>
        <dbReference type="SAM" id="SignalP"/>
    </source>
</evidence>
<feature type="domain" description="Cadherin" evidence="16">
    <location>
        <begin position="1066"/>
        <end position="1168"/>
    </location>
</feature>
<keyword evidence="11" id="KW-0325">Glycoprotein</keyword>
<feature type="domain" description="Cadherin" evidence="16">
    <location>
        <begin position="349"/>
        <end position="455"/>
    </location>
</feature>
<feature type="domain" description="Cadherin" evidence="16">
    <location>
        <begin position="858"/>
        <end position="961"/>
    </location>
</feature>
<evidence type="ECO:0000313" key="17">
    <source>
        <dbReference type="EMBL" id="ESO89897.1"/>
    </source>
</evidence>
<keyword evidence="5" id="KW-0677">Repeat</keyword>
<dbReference type="PANTHER" id="PTHR24026">
    <property type="entry name" value="FAT ATYPICAL CADHERIN-RELATED"/>
    <property type="match status" value="1"/>
</dbReference>
<dbReference type="FunFam" id="2.60.40.60:FF:000020">
    <property type="entry name" value="Dachsous cadherin-related 1b"/>
    <property type="match status" value="2"/>
</dbReference>
<dbReference type="GO" id="GO:0007163">
    <property type="term" value="P:establishment or maintenance of cell polarity"/>
    <property type="evidence" value="ECO:0007669"/>
    <property type="project" value="UniProtKB-ARBA"/>
</dbReference>
<feature type="domain" description="Cadherin" evidence="16">
    <location>
        <begin position="1586"/>
        <end position="1687"/>
    </location>
</feature>
<evidence type="ECO:0000256" key="9">
    <source>
        <dbReference type="ARBA" id="ARBA00023136"/>
    </source>
</evidence>
<dbReference type="GO" id="GO:0005886">
    <property type="term" value="C:plasma membrane"/>
    <property type="evidence" value="ECO:0007669"/>
    <property type="project" value="UniProtKB-SubCell"/>
</dbReference>
<feature type="compositionally biased region" description="Polar residues" evidence="13">
    <location>
        <begin position="2658"/>
        <end position="2675"/>
    </location>
</feature>
<dbReference type="OrthoDB" id="6252479at2759"/>